<accession>A0AAV0JSP0</accession>
<comment type="caution">
    <text evidence="2">The sequence shown here is derived from an EMBL/GenBank/DDBJ whole genome shotgun (WGS) entry which is preliminary data.</text>
</comment>
<evidence type="ECO:0000256" key="1">
    <source>
        <dbReference type="SAM" id="Phobius"/>
    </source>
</evidence>
<feature type="transmembrane region" description="Helical" evidence="1">
    <location>
        <begin position="174"/>
        <end position="204"/>
    </location>
</feature>
<evidence type="ECO:0008006" key="4">
    <source>
        <dbReference type="Google" id="ProtNLM"/>
    </source>
</evidence>
<dbReference type="PANTHER" id="PTHR33133">
    <property type="entry name" value="OS08G0107100 PROTEIN-RELATED"/>
    <property type="match status" value="1"/>
</dbReference>
<dbReference type="PANTHER" id="PTHR33133:SF3">
    <property type="entry name" value="TRANSMEMBRANE PROTEIN"/>
    <property type="match status" value="1"/>
</dbReference>
<sequence>MAKQQSTATQILRTSIYTFLQQFQFFTSTPAFLAFPFSASVLLSQAAAPAAATETLFNRLQSLCQAAGFPPSSQFFTILNLKLAQTIAASIYTIPFSLTFFLFAKSSAFASLKNRAFNQPDHSSPPESVSSIFWPLLLTHITNSFLVISANASAFCVMFLSFNVFERVFPTSPVFLLLLSAVGALVYSVILANVIVICNLAAVISAMEKRGGYLAVLKAAVMMQGRASTALSLALPVNLGMAGIEALFQYRIVIGRYWVYETTPWSRSLTVGLEAMLICYMYSMFVVLDAIVGCFFFKSIRDEIVEKKCGLVGEELEMGIGYYASWKVDGDDDDKREVP</sequence>
<dbReference type="AlphaFoldDB" id="A0AAV0JSP0"/>
<evidence type="ECO:0000313" key="2">
    <source>
        <dbReference type="EMBL" id="CAI0412988.1"/>
    </source>
</evidence>
<feature type="transmembrane region" description="Helical" evidence="1">
    <location>
        <begin position="91"/>
        <end position="112"/>
    </location>
</feature>
<dbReference type="Proteomes" id="UP001154282">
    <property type="component" value="Unassembled WGS sequence"/>
</dbReference>
<gene>
    <name evidence="2" type="ORF">LITE_LOCUS15765</name>
</gene>
<proteinExistence type="predicted"/>
<keyword evidence="1" id="KW-0472">Membrane</keyword>
<evidence type="ECO:0000313" key="3">
    <source>
        <dbReference type="Proteomes" id="UP001154282"/>
    </source>
</evidence>
<feature type="transmembrane region" description="Helical" evidence="1">
    <location>
        <begin position="132"/>
        <end position="162"/>
    </location>
</feature>
<keyword evidence="1" id="KW-0812">Transmembrane</keyword>
<reference evidence="2" key="1">
    <citation type="submission" date="2022-08" db="EMBL/GenBank/DDBJ databases">
        <authorList>
            <person name="Gutierrez-Valencia J."/>
        </authorList>
    </citation>
    <scope>NUCLEOTIDE SEQUENCE</scope>
</reference>
<name>A0AAV0JSP0_9ROSI</name>
<dbReference type="EMBL" id="CAMGYJ010000005">
    <property type="protein sequence ID" value="CAI0412988.1"/>
    <property type="molecule type" value="Genomic_DNA"/>
</dbReference>
<keyword evidence="3" id="KW-1185">Reference proteome</keyword>
<organism evidence="2 3">
    <name type="scientific">Linum tenue</name>
    <dbReference type="NCBI Taxonomy" id="586396"/>
    <lineage>
        <taxon>Eukaryota</taxon>
        <taxon>Viridiplantae</taxon>
        <taxon>Streptophyta</taxon>
        <taxon>Embryophyta</taxon>
        <taxon>Tracheophyta</taxon>
        <taxon>Spermatophyta</taxon>
        <taxon>Magnoliopsida</taxon>
        <taxon>eudicotyledons</taxon>
        <taxon>Gunneridae</taxon>
        <taxon>Pentapetalae</taxon>
        <taxon>rosids</taxon>
        <taxon>fabids</taxon>
        <taxon>Malpighiales</taxon>
        <taxon>Linaceae</taxon>
        <taxon>Linum</taxon>
    </lineage>
</organism>
<keyword evidence="1" id="KW-1133">Transmembrane helix</keyword>
<feature type="transmembrane region" description="Helical" evidence="1">
    <location>
        <begin position="275"/>
        <end position="297"/>
    </location>
</feature>
<protein>
    <recommendedName>
        <fullName evidence="4">Transmembrane protein</fullName>
    </recommendedName>
</protein>